<dbReference type="SUPFAM" id="SSF63446">
    <property type="entry name" value="Type I dockerin domain"/>
    <property type="match status" value="1"/>
</dbReference>
<dbReference type="Gene3D" id="1.10.1330.10">
    <property type="entry name" value="Dockerin domain"/>
    <property type="match status" value="1"/>
</dbReference>
<feature type="domain" description="Carbohydrate-binding module family 96" evidence="6">
    <location>
        <begin position="237"/>
        <end position="394"/>
    </location>
</feature>
<dbReference type="InterPro" id="IPR002105">
    <property type="entry name" value="Dockerin_1_rpt"/>
</dbReference>
<evidence type="ECO:0000256" key="3">
    <source>
        <dbReference type="ARBA" id="ARBA00022729"/>
    </source>
</evidence>
<feature type="compositionally biased region" description="Low complexity" evidence="4">
    <location>
        <begin position="217"/>
        <end position="226"/>
    </location>
</feature>
<evidence type="ECO:0000313" key="8">
    <source>
        <dbReference type="Proteomes" id="UP000178750"/>
    </source>
</evidence>
<evidence type="ECO:0000259" key="5">
    <source>
        <dbReference type="Pfam" id="PF00963"/>
    </source>
</evidence>
<protein>
    <submittedName>
        <fullName evidence="7">Uncharacterized protein</fullName>
    </submittedName>
</protein>
<keyword evidence="2" id="KW-0964">Secreted</keyword>
<dbReference type="GO" id="GO:0005576">
    <property type="term" value="C:extracellular region"/>
    <property type="evidence" value="ECO:0007669"/>
    <property type="project" value="UniProtKB-SubCell"/>
</dbReference>
<sequence>MSLNLGKTAQNLRNWRSWKKNTQFLAVLVLLFSVLVTTYAVSNFILYLSRAAAAKIYFAPSPLDLPPNSTVSVMIDPADNTSLQGGWVFVEFDQTKVQLTGEIMPNPTFSTIVRVTPMSEANTTGKIEVALGLPPNVPSPTGIMEWAKIPLRAVNTTSSTTNITSNIVNSQLVYLVNGQPQSVALTTTAGIIRLNTLPTPLPTSIVASPTPRPSTTPLPTASVAPTSPTPTSPTGPTVSLTPVADSYVSGSFTTTNWGGSQTLSIDNSPEIKISYLRFDLSSLAGQGIRSAQLRLRVKDVVGSGSTNTQSVKLTDTNWGEFTINYSNRPLPGQSVAVINGGQDGTFITVDVSSAVISKQGQLISFAIDTTGDDGLELFSKEYSLTTHRPTLIVSTTTGPTPIPPTPTRPPNTPTPTLRPPTPTPSVPVQPADTTLSITNSSGSSTPTVVLGQTFTMNINVNTGINSIVGTELYINFDRTRLRAVDIVPGVFFANPVETLERINNTTGTIDYVLHTPPETPAKRGSGILAVMTFEAIGEGSAPITWITGVDGTIIGAINTGARNALKSATGATINILGKQAIPGDINIYNAATDFCGDGVVNILDYQVLFENFGEAPTDHPCADINDDGRVNILDYVILFENWGRTAQ</sequence>
<feature type="compositionally biased region" description="Pro residues" evidence="4">
    <location>
        <begin position="400"/>
        <end position="427"/>
    </location>
</feature>
<comment type="caution">
    <text evidence="7">The sequence shown here is derived from an EMBL/GenBank/DDBJ whole genome shotgun (WGS) entry which is preliminary data.</text>
</comment>
<dbReference type="AlphaFoldDB" id="A0A1F7Y1R7"/>
<evidence type="ECO:0000256" key="4">
    <source>
        <dbReference type="SAM" id="MobiDB-lite"/>
    </source>
</evidence>
<dbReference type="PRINTS" id="PR01217">
    <property type="entry name" value="PRICHEXTENSN"/>
</dbReference>
<gene>
    <name evidence="7" type="ORF">A2863_00300</name>
</gene>
<dbReference type="GO" id="GO:0000272">
    <property type="term" value="P:polysaccharide catabolic process"/>
    <property type="evidence" value="ECO:0007669"/>
    <property type="project" value="InterPro"/>
</dbReference>
<reference evidence="7 8" key="1">
    <citation type="journal article" date="2016" name="Nat. Commun.">
        <title>Thousands of microbial genomes shed light on interconnected biogeochemical processes in an aquifer system.</title>
        <authorList>
            <person name="Anantharaman K."/>
            <person name="Brown C.T."/>
            <person name="Hug L.A."/>
            <person name="Sharon I."/>
            <person name="Castelle C.J."/>
            <person name="Probst A.J."/>
            <person name="Thomas B.C."/>
            <person name="Singh A."/>
            <person name="Wilkins M.J."/>
            <person name="Karaoz U."/>
            <person name="Brodie E.L."/>
            <person name="Williams K.H."/>
            <person name="Hubbard S.S."/>
            <person name="Banfield J.F."/>
        </authorList>
    </citation>
    <scope>NUCLEOTIDE SEQUENCE [LARGE SCALE GENOMIC DNA]</scope>
</reference>
<name>A0A1F7Y1R7_9BACT</name>
<evidence type="ECO:0000256" key="1">
    <source>
        <dbReference type="ARBA" id="ARBA00004613"/>
    </source>
</evidence>
<feature type="region of interest" description="Disordered" evidence="4">
    <location>
        <begin position="204"/>
        <end position="238"/>
    </location>
</feature>
<feature type="domain" description="Cohesin" evidence="5">
    <location>
        <begin position="450"/>
        <end position="545"/>
    </location>
</feature>
<dbReference type="CDD" id="cd08547">
    <property type="entry name" value="Type_II_cohesin"/>
    <property type="match status" value="1"/>
</dbReference>
<proteinExistence type="predicted"/>
<dbReference type="InterPro" id="IPR002102">
    <property type="entry name" value="Cohesin_dom"/>
</dbReference>
<dbReference type="GO" id="GO:0030246">
    <property type="term" value="F:carbohydrate binding"/>
    <property type="evidence" value="ECO:0007669"/>
    <property type="project" value="InterPro"/>
</dbReference>
<dbReference type="Pfam" id="PF00404">
    <property type="entry name" value="Dockerin_1"/>
    <property type="match status" value="1"/>
</dbReference>
<dbReference type="InterPro" id="IPR008965">
    <property type="entry name" value="CBM2/CBM3_carb-bd_dom_sf"/>
</dbReference>
<dbReference type="InterPro" id="IPR036439">
    <property type="entry name" value="Dockerin_dom_sf"/>
</dbReference>
<comment type="subcellular location">
    <subcellularLocation>
        <location evidence="1">Secreted</location>
    </subcellularLocation>
</comment>
<dbReference type="CDD" id="cd14254">
    <property type="entry name" value="Dockerin_II"/>
    <property type="match status" value="1"/>
</dbReference>
<evidence type="ECO:0000256" key="2">
    <source>
        <dbReference type="ARBA" id="ARBA00022525"/>
    </source>
</evidence>
<evidence type="ECO:0000259" key="6">
    <source>
        <dbReference type="Pfam" id="PF24517"/>
    </source>
</evidence>
<dbReference type="InterPro" id="IPR055372">
    <property type="entry name" value="CBM96"/>
</dbReference>
<dbReference type="Gene3D" id="2.60.40.680">
    <property type="match status" value="1"/>
</dbReference>
<dbReference type="GO" id="GO:0004553">
    <property type="term" value="F:hydrolase activity, hydrolyzing O-glycosyl compounds"/>
    <property type="evidence" value="ECO:0007669"/>
    <property type="project" value="InterPro"/>
</dbReference>
<dbReference type="Pfam" id="PF24517">
    <property type="entry name" value="CBM96"/>
    <property type="match status" value="1"/>
</dbReference>
<accession>A0A1F7Y1R7</accession>
<evidence type="ECO:0000313" key="7">
    <source>
        <dbReference type="EMBL" id="OGM21267.1"/>
    </source>
</evidence>
<organism evidence="7 8">
    <name type="scientific">Candidatus Woesebacteria bacterium RIFCSPHIGHO2_01_FULL_38_9b</name>
    <dbReference type="NCBI Taxonomy" id="1802493"/>
    <lineage>
        <taxon>Bacteria</taxon>
        <taxon>Candidatus Woeseibacteriota</taxon>
    </lineage>
</organism>
<dbReference type="NCBIfam" id="NF033679">
    <property type="entry name" value="DNRLRE_dom"/>
    <property type="match status" value="1"/>
</dbReference>
<dbReference type="Pfam" id="PF00963">
    <property type="entry name" value="Cohesin"/>
    <property type="match status" value="1"/>
</dbReference>
<dbReference type="PROSITE" id="PS00018">
    <property type="entry name" value="EF_HAND_1"/>
    <property type="match status" value="1"/>
</dbReference>
<dbReference type="Proteomes" id="UP000178750">
    <property type="component" value="Unassembled WGS sequence"/>
</dbReference>
<feature type="region of interest" description="Disordered" evidence="4">
    <location>
        <begin position="392"/>
        <end position="428"/>
    </location>
</feature>
<dbReference type="SUPFAM" id="SSF49384">
    <property type="entry name" value="Carbohydrate-binding domain"/>
    <property type="match status" value="1"/>
</dbReference>
<dbReference type="InterPro" id="IPR018247">
    <property type="entry name" value="EF_Hand_1_Ca_BS"/>
</dbReference>
<keyword evidence="3" id="KW-0732">Signal</keyword>
<dbReference type="EMBL" id="MGGF01000042">
    <property type="protein sequence ID" value="OGM21267.1"/>
    <property type="molecule type" value="Genomic_DNA"/>
</dbReference>